<dbReference type="PROSITE" id="PS51366">
    <property type="entry name" value="MI"/>
    <property type="match status" value="1"/>
</dbReference>
<feature type="compositionally biased region" description="Polar residues" evidence="4">
    <location>
        <begin position="255"/>
        <end position="266"/>
    </location>
</feature>
<dbReference type="Gene3D" id="1.25.40.180">
    <property type="match status" value="1"/>
</dbReference>
<feature type="compositionally biased region" description="Basic and acidic residues" evidence="4">
    <location>
        <begin position="108"/>
        <end position="119"/>
    </location>
</feature>
<feature type="region of interest" description="Disordered" evidence="4">
    <location>
        <begin position="1"/>
        <end position="274"/>
    </location>
</feature>
<dbReference type="Pfam" id="PF02847">
    <property type="entry name" value="MA3"/>
    <property type="match status" value="1"/>
</dbReference>
<evidence type="ECO:0000256" key="4">
    <source>
        <dbReference type="SAM" id="MobiDB-lite"/>
    </source>
</evidence>
<dbReference type="AlphaFoldDB" id="A0A8K0TSL0"/>
<dbReference type="GO" id="GO:0005730">
    <property type="term" value="C:nucleolus"/>
    <property type="evidence" value="ECO:0007669"/>
    <property type="project" value="UniProtKB-SubCell"/>
</dbReference>
<dbReference type="InterPro" id="IPR003891">
    <property type="entry name" value="Initiation_fac_eIF4g_MI"/>
</dbReference>
<dbReference type="InterPro" id="IPR003890">
    <property type="entry name" value="MIF4G-like_typ-3"/>
</dbReference>
<evidence type="ECO:0000313" key="6">
    <source>
        <dbReference type="EMBL" id="KAH7375719.1"/>
    </source>
</evidence>
<feature type="domain" description="MI" evidence="5">
    <location>
        <begin position="626"/>
        <end position="755"/>
    </location>
</feature>
<accession>A0A8K0TSL0</accession>
<reference evidence="6" key="1">
    <citation type="journal article" date="2021" name="Nat. Commun.">
        <title>Genetic determinants of endophytism in the Arabidopsis root mycobiome.</title>
        <authorList>
            <person name="Mesny F."/>
            <person name="Miyauchi S."/>
            <person name="Thiergart T."/>
            <person name="Pickel B."/>
            <person name="Atanasova L."/>
            <person name="Karlsson M."/>
            <person name="Huettel B."/>
            <person name="Barry K.W."/>
            <person name="Haridas S."/>
            <person name="Chen C."/>
            <person name="Bauer D."/>
            <person name="Andreopoulos W."/>
            <person name="Pangilinan J."/>
            <person name="LaButti K."/>
            <person name="Riley R."/>
            <person name="Lipzen A."/>
            <person name="Clum A."/>
            <person name="Drula E."/>
            <person name="Henrissat B."/>
            <person name="Kohler A."/>
            <person name="Grigoriev I.V."/>
            <person name="Martin F.M."/>
            <person name="Hacquard S."/>
        </authorList>
    </citation>
    <scope>NUCLEOTIDE SEQUENCE</scope>
    <source>
        <strain evidence="6">MPI-CAGE-AT-0016</strain>
    </source>
</reference>
<dbReference type="OrthoDB" id="361797at2759"/>
<feature type="compositionally biased region" description="Basic and acidic residues" evidence="4">
    <location>
        <begin position="92"/>
        <end position="101"/>
    </location>
</feature>
<comment type="subcellular location">
    <subcellularLocation>
        <location evidence="1">Nucleus</location>
        <location evidence="1">Nucleolus</location>
    </subcellularLocation>
</comment>
<dbReference type="SUPFAM" id="SSF48371">
    <property type="entry name" value="ARM repeat"/>
    <property type="match status" value="1"/>
</dbReference>
<dbReference type="GO" id="GO:0042274">
    <property type="term" value="P:ribosomal small subunit biogenesis"/>
    <property type="evidence" value="ECO:0007669"/>
    <property type="project" value="TreeGrafter"/>
</dbReference>
<dbReference type="FunFam" id="1.25.40.180:FF:000050">
    <property type="entry name" value="Nuclear protein (Sgd1), putative"/>
    <property type="match status" value="1"/>
</dbReference>
<dbReference type="InterPro" id="IPR016024">
    <property type="entry name" value="ARM-type_fold"/>
</dbReference>
<proteinExistence type="inferred from homology"/>
<evidence type="ECO:0000256" key="2">
    <source>
        <dbReference type="ARBA" id="ARBA00006856"/>
    </source>
</evidence>
<dbReference type="EMBL" id="JAGPXD010000001">
    <property type="protein sequence ID" value="KAH7375719.1"/>
    <property type="molecule type" value="Genomic_DNA"/>
</dbReference>
<dbReference type="InterPro" id="IPR050781">
    <property type="entry name" value="CWC22_splicing_factor"/>
</dbReference>
<feature type="compositionally biased region" description="Acidic residues" evidence="4">
    <location>
        <begin position="233"/>
        <end position="253"/>
    </location>
</feature>
<comment type="similarity">
    <text evidence="2">Belongs to the CWC22 family.</text>
</comment>
<protein>
    <recommendedName>
        <fullName evidence="5">MI domain-containing protein</fullName>
    </recommendedName>
</protein>
<sequence length="846" mass="94458">MKLSLPGNILREIGVPSDPTRDESGASNSRWKSQDRNRKDRRKAERSLKRQRGPAPRPSATRSIATKEKSAAPRSARPQQSSSATTKSSASAEREASPDNIRKRKRTKPDAEEPADDHKPRKRTAAVRDRLAEDDAEIIALEKKLGIRGRKKLPQSFHADGLGDLLGESDPEDAPNENLRMKAELQDYVESKRRRARKQHDQSPSEDSDDDIFDQSDSDIPDEHGDEDRSPFDEEESDLGSFEEDEEDFEGDSDTGLSLDSEQASSPADMPKRVRENPYIAPVPASSNGPKYIPPSLRKALGNDADLDARIKRRMQGHVNRVTEANLISVVGEIEKLYREFPRGIVTDILSELLMAQVCDETLKPDTLLVLSAGFMAALYKVIGVDFAARLVQTIVERFQQEYDRARSAFKDGHVPTKETSNLITLLSEMYMFRVVGSNVLFDYIKLLLQDLSELNAELLLRIVRLAGPQLRKDDPLALKDIVTLIRPAVAEVGEANLTVRTKFMIETINDLKNNKIKAGSQDLVVLTEHVTRMRKLLGSMDTTKIKATEPLRVGLADIQNIDKTGKWWLVGASWGGRQEDKAQDAPSAPDDNDDDDGGSDARIPADELDIPDYAELAREQGMNTDVRRAVFIALVAAADVQDAYLRILKLGLNKHNRREIANVLVQCSSAQQHYNPYYTLVAGKFCGDSRIRYAFQDVMWTLFRRLGEPLFGEEAEDEDDEAAENRRLINVAKMFGNLIVDSNASIAVLKPLNLAYIKDTTSLLVEVLLITVLQGCSRKKDMATEDALAKIFVPSLPTELARGLRYILRKKVRGTDLVEGKKGAKEVRKACEAAERLLEQHQSST</sequence>
<dbReference type="Pfam" id="PF02854">
    <property type="entry name" value="MIF4G"/>
    <property type="match status" value="1"/>
</dbReference>
<dbReference type="Proteomes" id="UP000813385">
    <property type="component" value="Unassembled WGS sequence"/>
</dbReference>
<evidence type="ECO:0000259" key="5">
    <source>
        <dbReference type="PROSITE" id="PS51366"/>
    </source>
</evidence>
<dbReference type="GO" id="GO:0003723">
    <property type="term" value="F:RNA binding"/>
    <property type="evidence" value="ECO:0007669"/>
    <property type="project" value="InterPro"/>
</dbReference>
<keyword evidence="7" id="KW-1185">Reference proteome</keyword>
<evidence type="ECO:0000313" key="7">
    <source>
        <dbReference type="Proteomes" id="UP000813385"/>
    </source>
</evidence>
<feature type="compositionally biased region" description="Low complexity" evidence="4">
    <location>
        <begin position="81"/>
        <end position="91"/>
    </location>
</feature>
<dbReference type="SMART" id="SM00543">
    <property type="entry name" value="MIF4G"/>
    <property type="match status" value="1"/>
</dbReference>
<keyword evidence="3" id="KW-0539">Nucleus</keyword>
<name>A0A8K0TSL0_9PEZI</name>
<feature type="compositionally biased region" description="Basic and acidic residues" evidence="4">
    <location>
        <begin position="32"/>
        <end position="48"/>
    </location>
</feature>
<feature type="compositionally biased region" description="Basic and acidic residues" evidence="4">
    <location>
        <begin position="221"/>
        <end position="232"/>
    </location>
</feature>
<feature type="compositionally biased region" description="Basic and acidic residues" evidence="4">
    <location>
        <begin position="179"/>
        <end position="191"/>
    </location>
</feature>
<dbReference type="PANTHER" id="PTHR18034">
    <property type="entry name" value="CELL CYCLE CONTROL PROTEIN CWF22-RELATED"/>
    <property type="match status" value="1"/>
</dbReference>
<organism evidence="6 7">
    <name type="scientific">Plectosphaerella cucumerina</name>
    <dbReference type="NCBI Taxonomy" id="40658"/>
    <lineage>
        <taxon>Eukaryota</taxon>
        <taxon>Fungi</taxon>
        <taxon>Dikarya</taxon>
        <taxon>Ascomycota</taxon>
        <taxon>Pezizomycotina</taxon>
        <taxon>Sordariomycetes</taxon>
        <taxon>Hypocreomycetidae</taxon>
        <taxon>Glomerellales</taxon>
        <taxon>Plectosphaerellaceae</taxon>
        <taxon>Plectosphaerella</taxon>
    </lineage>
</organism>
<gene>
    <name evidence="6" type="ORF">B0T11DRAFT_270847</name>
</gene>
<comment type="caution">
    <text evidence="6">The sequence shown here is derived from an EMBL/GenBank/DDBJ whole genome shotgun (WGS) entry which is preliminary data.</text>
</comment>
<evidence type="ECO:0000256" key="3">
    <source>
        <dbReference type="ARBA" id="ARBA00023242"/>
    </source>
</evidence>
<evidence type="ECO:0000256" key="1">
    <source>
        <dbReference type="ARBA" id="ARBA00004604"/>
    </source>
</evidence>
<dbReference type="PANTHER" id="PTHR18034:SF4">
    <property type="entry name" value="NUCLEOLAR MIF4G DOMAIN-CONTAINING PROTEIN 1"/>
    <property type="match status" value="1"/>
</dbReference>
<feature type="compositionally biased region" description="Acidic residues" evidence="4">
    <location>
        <begin position="204"/>
        <end position="220"/>
    </location>
</feature>
<feature type="region of interest" description="Disordered" evidence="4">
    <location>
        <begin position="579"/>
        <end position="606"/>
    </location>
</feature>